<evidence type="ECO:0000313" key="2">
    <source>
        <dbReference type="Proteomes" id="UP000247647"/>
    </source>
</evidence>
<protein>
    <submittedName>
        <fullName evidence="1">Uncharacterized protein</fullName>
    </submittedName>
</protein>
<proteinExistence type="predicted"/>
<organism evidence="1 2">
    <name type="scientific">Aspergillus neoniger (strain CBS 115656)</name>
    <dbReference type="NCBI Taxonomy" id="1448310"/>
    <lineage>
        <taxon>Eukaryota</taxon>
        <taxon>Fungi</taxon>
        <taxon>Dikarya</taxon>
        <taxon>Ascomycota</taxon>
        <taxon>Pezizomycotina</taxon>
        <taxon>Eurotiomycetes</taxon>
        <taxon>Eurotiomycetidae</taxon>
        <taxon>Eurotiales</taxon>
        <taxon>Aspergillaceae</taxon>
        <taxon>Aspergillus</taxon>
        <taxon>Aspergillus subgen. Circumdati</taxon>
    </lineage>
</organism>
<name>A0A318Z093_ASPNB</name>
<gene>
    <name evidence="1" type="ORF">BO87DRAFT_167293</name>
</gene>
<dbReference type="RefSeq" id="XP_025483881.1">
    <property type="nucleotide sequence ID" value="XM_025618297.1"/>
</dbReference>
<evidence type="ECO:0000313" key="1">
    <source>
        <dbReference type="EMBL" id="PYH38403.1"/>
    </source>
</evidence>
<dbReference type="EMBL" id="KZ821448">
    <property type="protein sequence ID" value="PYH38403.1"/>
    <property type="molecule type" value="Genomic_DNA"/>
</dbReference>
<keyword evidence="2" id="KW-1185">Reference proteome</keyword>
<sequence length="119" mass="12858">MGACGVVRIFWAKRNERWSPPMASASWPERSTGGGASGGLVLLLGIISCTHTPSVLPNFCLLPLPLWHCSGLPVWVAPPAARSLFMTEDVFFFFAEHVLPSVCLAVWRSLQPAPCPALV</sequence>
<dbReference type="AlphaFoldDB" id="A0A318Z093"/>
<dbReference type="GeneID" id="37120753"/>
<dbReference type="Proteomes" id="UP000247647">
    <property type="component" value="Unassembled WGS sequence"/>
</dbReference>
<accession>A0A318Z093</accession>
<reference evidence="1" key="1">
    <citation type="submission" date="2016-12" db="EMBL/GenBank/DDBJ databases">
        <title>The genomes of Aspergillus section Nigri reveals drivers in fungal speciation.</title>
        <authorList>
            <consortium name="DOE Joint Genome Institute"/>
            <person name="Vesth T.C."/>
            <person name="Nybo J."/>
            <person name="Theobald S."/>
            <person name="Brandl J."/>
            <person name="Frisvad J.C."/>
            <person name="Nielsen K.F."/>
            <person name="Lyhne E.K."/>
            <person name="Kogle M.E."/>
            <person name="Kuo A."/>
            <person name="Riley R."/>
            <person name="Clum A."/>
            <person name="Nolan M."/>
            <person name="Lipzen A."/>
            <person name="Salamov A."/>
            <person name="Henrissat B."/>
            <person name="Wiebenga A."/>
            <person name="De Vries R.P."/>
            <person name="Grigoriev I.V."/>
            <person name="Mortensen U.H."/>
            <person name="Andersen M.R."/>
            <person name="Baker S.E."/>
        </authorList>
    </citation>
    <scope>NUCLEOTIDE SEQUENCE [LARGE SCALE GENOMIC DNA]</scope>
    <source>
        <strain evidence="1">CBS 115656</strain>
    </source>
</reference>